<accession>A0A4R9M1N0</accession>
<dbReference type="OrthoDB" id="344250at2"/>
<reference evidence="2" key="1">
    <citation type="journal article" date="2019" name="PLoS Negl. Trop. Dis.">
        <title>Revisiting the worldwide diversity of Leptospira species in the environment.</title>
        <authorList>
            <person name="Vincent A.T."/>
            <person name="Schiettekatte O."/>
            <person name="Bourhy P."/>
            <person name="Veyrier F.J."/>
            <person name="Picardeau M."/>
        </authorList>
    </citation>
    <scope>NUCLEOTIDE SEQUENCE [LARGE SCALE GENOMIC DNA]</scope>
    <source>
        <strain evidence="2">201300427</strain>
    </source>
</reference>
<keyword evidence="1" id="KW-0732">Signal</keyword>
<feature type="signal peptide" evidence="1">
    <location>
        <begin position="1"/>
        <end position="18"/>
    </location>
</feature>
<sequence>MKHSVLIVLLLFGSSVFGEDAYTKTGKKVILNDDFTWKYAESAVVDLNTNMRKLERSSDHTSVLVSKYNTYSVYYNPANWFNAKASNEAAEFGFENTRKTSYSMLIYEGVEIPLETFPNLILENTKNVDPTAYIIDIEDVSVNGMAGKIVKYHASSKGLNFIFYSFLTSGKFGSIHFIAFTLESNFDRELEGFDSLISGLVVNK</sequence>
<comment type="caution">
    <text evidence="2">The sequence shown here is derived from an EMBL/GenBank/DDBJ whole genome shotgun (WGS) entry which is preliminary data.</text>
</comment>
<protein>
    <recommendedName>
        <fullName evidence="4">DUF3157 family protein</fullName>
    </recommendedName>
</protein>
<dbReference type="Proteomes" id="UP000298058">
    <property type="component" value="Unassembled WGS sequence"/>
</dbReference>
<dbReference type="AlphaFoldDB" id="A0A4R9M1N0"/>
<proteinExistence type="predicted"/>
<name>A0A4R9M1N0_9LEPT</name>
<evidence type="ECO:0000313" key="2">
    <source>
        <dbReference type="EMBL" id="TGN19169.1"/>
    </source>
</evidence>
<keyword evidence="3" id="KW-1185">Reference proteome</keyword>
<evidence type="ECO:0000313" key="3">
    <source>
        <dbReference type="Proteomes" id="UP000298058"/>
    </source>
</evidence>
<evidence type="ECO:0008006" key="4">
    <source>
        <dbReference type="Google" id="ProtNLM"/>
    </source>
</evidence>
<organism evidence="2 3">
    <name type="scientific">Leptospira idonii</name>
    <dbReference type="NCBI Taxonomy" id="1193500"/>
    <lineage>
        <taxon>Bacteria</taxon>
        <taxon>Pseudomonadati</taxon>
        <taxon>Spirochaetota</taxon>
        <taxon>Spirochaetia</taxon>
        <taxon>Leptospirales</taxon>
        <taxon>Leptospiraceae</taxon>
        <taxon>Leptospira</taxon>
    </lineage>
</organism>
<feature type="chain" id="PRO_5020627787" description="DUF3157 family protein" evidence="1">
    <location>
        <begin position="19"/>
        <end position="204"/>
    </location>
</feature>
<evidence type="ECO:0000256" key="1">
    <source>
        <dbReference type="SAM" id="SignalP"/>
    </source>
</evidence>
<dbReference type="EMBL" id="RQHW01000034">
    <property type="protein sequence ID" value="TGN19169.1"/>
    <property type="molecule type" value="Genomic_DNA"/>
</dbReference>
<gene>
    <name evidence="2" type="ORF">EHS15_10195</name>
</gene>